<dbReference type="InterPro" id="IPR003797">
    <property type="entry name" value="DegV"/>
</dbReference>
<dbReference type="Gene3D" id="3.40.50.10170">
    <property type="match status" value="1"/>
</dbReference>
<dbReference type="AlphaFoldDB" id="A0A7X2P5Z0"/>
<organism evidence="2 3">
    <name type="scientific">Bilifractor porci</name>
    <dbReference type="NCBI Taxonomy" id="2606636"/>
    <lineage>
        <taxon>Bacteria</taxon>
        <taxon>Bacillati</taxon>
        <taxon>Bacillota</taxon>
        <taxon>Clostridia</taxon>
        <taxon>Lachnospirales</taxon>
        <taxon>Lachnospiraceae</taxon>
        <taxon>Bilifractor</taxon>
    </lineage>
</organism>
<reference evidence="2 3" key="1">
    <citation type="submission" date="2019-08" db="EMBL/GenBank/DDBJ databases">
        <title>In-depth cultivation of the pig gut microbiome towards novel bacterial diversity and tailored functional studies.</title>
        <authorList>
            <person name="Wylensek D."/>
            <person name="Hitch T.C.A."/>
            <person name="Clavel T."/>
        </authorList>
    </citation>
    <scope>NUCLEOTIDE SEQUENCE [LARGE SCALE GENOMIC DNA]</scope>
    <source>
        <strain evidence="2 3">Oil+RF-744-WCA-WT-13</strain>
    </source>
</reference>
<dbReference type="Gene3D" id="3.30.1180.10">
    <property type="match status" value="1"/>
</dbReference>
<keyword evidence="3" id="KW-1185">Reference proteome</keyword>
<dbReference type="InterPro" id="IPR050270">
    <property type="entry name" value="DegV_domain_contain"/>
</dbReference>
<dbReference type="GO" id="GO:0008289">
    <property type="term" value="F:lipid binding"/>
    <property type="evidence" value="ECO:0007669"/>
    <property type="project" value="UniProtKB-KW"/>
</dbReference>
<dbReference type="RefSeq" id="WP_154456635.1">
    <property type="nucleotide sequence ID" value="NZ_VUMV01000001.1"/>
</dbReference>
<dbReference type="Proteomes" id="UP000466864">
    <property type="component" value="Unassembled WGS sequence"/>
</dbReference>
<dbReference type="NCBIfam" id="TIGR00762">
    <property type="entry name" value="DegV"/>
    <property type="match status" value="1"/>
</dbReference>
<keyword evidence="1" id="KW-0446">Lipid-binding</keyword>
<accession>A0A7X2P5Z0</accession>
<comment type="caution">
    <text evidence="2">The sequence shown here is derived from an EMBL/GenBank/DDBJ whole genome shotgun (WGS) entry which is preliminary data.</text>
</comment>
<evidence type="ECO:0000313" key="3">
    <source>
        <dbReference type="Proteomes" id="UP000466864"/>
    </source>
</evidence>
<protein>
    <submittedName>
        <fullName evidence="2">DegV family protein</fullName>
    </submittedName>
</protein>
<gene>
    <name evidence="2" type="ORF">FYJ60_00500</name>
</gene>
<dbReference type="SUPFAM" id="SSF82549">
    <property type="entry name" value="DAK1/DegV-like"/>
    <property type="match status" value="1"/>
</dbReference>
<dbReference type="Pfam" id="PF02645">
    <property type="entry name" value="DegV"/>
    <property type="match status" value="1"/>
</dbReference>
<dbReference type="InterPro" id="IPR043168">
    <property type="entry name" value="DegV_C"/>
</dbReference>
<dbReference type="PROSITE" id="PS51482">
    <property type="entry name" value="DEGV"/>
    <property type="match status" value="1"/>
</dbReference>
<dbReference type="PANTHER" id="PTHR33434:SF2">
    <property type="entry name" value="FATTY ACID-BINDING PROTEIN TM_1468"/>
    <property type="match status" value="1"/>
</dbReference>
<evidence type="ECO:0000256" key="1">
    <source>
        <dbReference type="ARBA" id="ARBA00023121"/>
    </source>
</evidence>
<name>A0A7X2P5Z0_9FIRM</name>
<evidence type="ECO:0000313" key="2">
    <source>
        <dbReference type="EMBL" id="MST80817.1"/>
    </source>
</evidence>
<dbReference type="PANTHER" id="PTHR33434">
    <property type="entry name" value="DEGV DOMAIN-CONTAINING PROTEIN DR_1986-RELATED"/>
    <property type="match status" value="1"/>
</dbReference>
<proteinExistence type="predicted"/>
<sequence length="290" mass="32073">MSGIAIVADSNSGMTQERAKKLGFFILPMSFMVNDKVCYEGIDLTHEQFYHALSTNAQVSTSQPTPTEVTDLWNRVLREYDQIVYIPMSSGLSASCATATALAEDYNGRVEVVNNQRISVTQYQSMLDARALAERGLKAREIKETLEKEALNSSIYIMVDTLKYLKKGGRITSAAAAVGTVLHLKPVLQIQGEKLDAFAKCRGVKMAKKTMLDAIHKDLDTRFADFTREGTMGISYSYSYMNNPDIVKEWVGEIQTEFPGYKIYGEPLALSIGCHIGEGALAITCQHVLT</sequence>
<dbReference type="EMBL" id="VUMV01000001">
    <property type="protein sequence ID" value="MST80817.1"/>
    <property type="molecule type" value="Genomic_DNA"/>
</dbReference>